<dbReference type="Pfam" id="PF14114">
    <property type="entry name" value="DUF4286"/>
    <property type="match status" value="1"/>
</dbReference>
<organism evidence="1 2">
    <name type="scientific">Paludibacter jiangxiensis</name>
    <dbReference type="NCBI Taxonomy" id="681398"/>
    <lineage>
        <taxon>Bacteria</taxon>
        <taxon>Pseudomonadati</taxon>
        <taxon>Bacteroidota</taxon>
        <taxon>Bacteroidia</taxon>
        <taxon>Bacteroidales</taxon>
        <taxon>Paludibacteraceae</taxon>
        <taxon>Paludibacter</taxon>
    </lineage>
</organism>
<evidence type="ECO:0008006" key="3">
    <source>
        <dbReference type="Google" id="ProtNLM"/>
    </source>
</evidence>
<dbReference type="Proteomes" id="UP000076586">
    <property type="component" value="Unassembled WGS sequence"/>
</dbReference>
<proteinExistence type="predicted"/>
<dbReference type="AlphaFoldDB" id="A0A161LUR6"/>
<name>A0A161LUR6_9BACT</name>
<reference evidence="2" key="2">
    <citation type="journal article" date="2017" name="Genome Announc.">
        <title>Draft genome sequence of Paludibacter jiangxiensis NM7(T), a propionate-producing fermentative bacterium.</title>
        <authorList>
            <person name="Qiu Y.-L."/>
            <person name="Tourlousse D.M."/>
            <person name="Matsuura N."/>
            <person name="Ohashi A."/>
            <person name="Sekiguchi Y."/>
        </authorList>
    </citation>
    <scope>NUCLEOTIDE SEQUENCE [LARGE SCALE GENOMIC DNA]</scope>
    <source>
        <strain evidence="2">NM7</strain>
    </source>
</reference>
<dbReference type="STRING" id="681398.PJIAN_3118"/>
<gene>
    <name evidence="1" type="ORF">PJIAN_3118</name>
</gene>
<keyword evidence="2" id="KW-1185">Reference proteome</keyword>
<evidence type="ECO:0000313" key="1">
    <source>
        <dbReference type="EMBL" id="GAT62809.1"/>
    </source>
</evidence>
<dbReference type="InterPro" id="IPR025563">
    <property type="entry name" value="DUF4286"/>
</dbReference>
<evidence type="ECO:0000313" key="2">
    <source>
        <dbReference type="Proteomes" id="UP000076586"/>
    </source>
</evidence>
<reference evidence="2" key="1">
    <citation type="submission" date="2016-04" db="EMBL/GenBank/DDBJ databases">
        <title>Draft genome sequence of Paludibacter jiangxiensis strain NM7.</title>
        <authorList>
            <person name="Qiu Y."/>
            <person name="Matsuura N."/>
            <person name="Ohashi A."/>
            <person name="Tourlousse M.D."/>
            <person name="Sekiguchi Y."/>
        </authorList>
    </citation>
    <scope>NUCLEOTIDE SEQUENCE [LARGE SCALE GENOMIC DNA]</scope>
    <source>
        <strain evidence="2">NM7</strain>
    </source>
</reference>
<sequence>MYIYNTTFCLEDSALDDWKSWLDEQYIPMMTADGSFTDVRIFRVLAENAGDSFSISVQFSVEALVNVQRWQKEKEQQMALDITRRFGTKVLYFSTVLEVLV</sequence>
<dbReference type="EMBL" id="BDCR01000003">
    <property type="protein sequence ID" value="GAT62809.1"/>
    <property type="molecule type" value="Genomic_DNA"/>
</dbReference>
<accession>A0A161LUR6</accession>
<comment type="caution">
    <text evidence="1">The sequence shown here is derived from an EMBL/GenBank/DDBJ whole genome shotgun (WGS) entry which is preliminary data.</text>
</comment>
<protein>
    <recommendedName>
        <fullName evidence="3">DUF4286 family protein</fullName>
    </recommendedName>
</protein>